<accession>A0ABV2LNS7</accession>
<dbReference type="InterPro" id="IPR016181">
    <property type="entry name" value="Acyl_CoA_acyltransferase"/>
</dbReference>
<name>A0ABV2LNS7_9BACL</name>
<gene>
    <name evidence="3" type="ORF">ABID52_003848</name>
</gene>
<sequence>MYDFMLEFKQHRNKRVYSVVKIKNLDEELRKEIKKIEENRENNLLNILHKKEEKIIVYRTIFDTDEKYGIFFIDLKVINKRGIVLNRIRLSANYSSEEHIELCDIEVFGENSGRGYGSILLNSLIQFAKENKVKKITGWISYADLNHFDKLDLFYKKNNFNVLWLDNTNKSHKAADIYWNNF</sequence>
<keyword evidence="4" id="KW-1185">Reference proteome</keyword>
<protein>
    <submittedName>
        <fullName evidence="3">GNAT superfamily N-acetyltransferase</fullName>
    </submittedName>
</protein>
<evidence type="ECO:0000256" key="1">
    <source>
        <dbReference type="SAM" id="Coils"/>
    </source>
</evidence>
<evidence type="ECO:0000259" key="2">
    <source>
        <dbReference type="Pfam" id="PF00583"/>
    </source>
</evidence>
<dbReference type="CDD" id="cd04301">
    <property type="entry name" value="NAT_SF"/>
    <property type="match status" value="1"/>
</dbReference>
<feature type="coiled-coil region" evidence="1">
    <location>
        <begin position="19"/>
        <end position="46"/>
    </location>
</feature>
<organism evidence="3 4">
    <name type="scientific">Fictibacillus halophilus</name>
    <dbReference type="NCBI Taxonomy" id="1610490"/>
    <lineage>
        <taxon>Bacteria</taxon>
        <taxon>Bacillati</taxon>
        <taxon>Bacillota</taxon>
        <taxon>Bacilli</taxon>
        <taxon>Bacillales</taxon>
        <taxon>Fictibacillaceae</taxon>
        <taxon>Fictibacillus</taxon>
    </lineage>
</organism>
<dbReference type="SUPFAM" id="SSF55729">
    <property type="entry name" value="Acyl-CoA N-acyltransferases (Nat)"/>
    <property type="match status" value="1"/>
</dbReference>
<feature type="domain" description="N-acetyltransferase" evidence="2">
    <location>
        <begin position="82"/>
        <end position="139"/>
    </location>
</feature>
<dbReference type="Gene3D" id="3.40.630.30">
    <property type="match status" value="1"/>
</dbReference>
<proteinExistence type="predicted"/>
<dbReference type="EMBL" id="JBEPMP010000003">
    <property type="protein sequence ID" value="MET3730229.1"/>
    <property type="molecule type" value="Genomic_DNA"/>
</dbReference>
<evidence type="ECO:0000313" key="4">
    <source>
        <dbReference type="Proteomes" id="UP001549097"/>
    </source>
</evidence>
<dbReference type="RefSeq" id="WP_198769293.1">
    <property type="nucleotide sequence ID" value="NZ_JAEACF010000003.1"/>
</dbReference>
<dbReference type="InterPro" id="IPR000182">
    <property type="entry name" value="GNAT_dom"/>
</dbReference>
<dbReference type="Pfam" id="PF00583">
    <property type="entry name" value="Acetyltransf_1"/>
    <property type="match status" value="1"/>
</dbReference>
<dbReference type="Proteomes" id="UP001549097">
    <property type="component" value="Unassembled WGS sequence"/>
</dbReference>
<keyword evidence="1" id="KW-0175">Coiled coil</keyword>
<comment type="caution">
    <text evidence="3">The sequence shown here is derived from an EMBL/GenBank/DDBJ whole genome shotgun (WGS) entry which is preliminary data.</text>
</comment>
<reference evidence="3 4" key="1">
    <citation type="submission" date="2024-06" db="EMBL/GenBank/DDBJ databases">
        <title>Genomic Encyclopedia of Type Strains, Phase IV (KMG-IV): sequencing the most valuable type-strain genomes for metagenomic binning, comparative biology and taxonomic classification.</title>
        <authorList>
            <person name="Goeker M."/>
        </authorList>
    </citation>
    <scope>NUCLEOTIDE SEQUENCE [LARGE SCALE GENOMIC DNA]</scope>
    <source>
        <strain evidence="3 4">DSM 100124</strain>
    </source>
</reference>
<evidence type="ECO:0000313" key="3">
    <source>
        <dbReference type="EMBL" id="MET3730229.1"/>
    </source>
</evidence>